<feature type="non-terminal residue" evidence="1">
    <location>
        <position position="1"/>
    </location>
</feature>
<dbReference type="EMBL" id="UINC01225617">
    <property type="protein sequence ID" value="SVE55767.1"/>
    <property type="molecule type" value="Genomic_DNA"/>
</dbReference>
<name>A0A383EFY5_9ZZZZ</name>
<organism evidence="1">
    <name type="scientific">marine metagenome</name>
    <dbReference type="NCBI Taxonomy" id="408172"/>
    <lineage>
        <taxon>unclassified sequences</taxon>
        <taxon>metagenomes</taxon>
        <taxon>ecological metagenomes</taxon>
    </lineage>
</organism>
<dbReference type="AlphaFoldDB" id="A0A383EFY5"/>
<gene>
    <name evidence="1" type="ORF">METZ01_LOCUS508621</name>
</gene>
<proteinExistence type="predicted"/>
<accession>A0A383EFY5</accession>
<protein>
    <submittedName>
        <fullName evidence="1">Uncharacterized protein</fullName>
    </submittedName>
</protein>
<sequence length="51" mass="5638">EPFLTFPLEIASLTLTTILSPIEAYLRLDPPRTLIHSTLRAPVLSATFNSV</sequence>
<reference evidence="1" key="1">
    <citation type="submission" date="2018-05" db="EMBL/GenBank/DDBJ databases">
        <authorList>
            <person name="Lanie J.A."/>
            <person name="Ng W.-L."/>
            <person name="Kazmierczak K.M."/>
            <person name="Andrzejewski T.M."/>
            <person name="Davidsen T.M."/>
            <person name="Wayne K.J."/>
            <person name="Tettelin H."/>
            <person name="Glass J.I."/>
            <person name="Rusch D."/>
            <person name="Podicherti R."/>
            <person name="Tsui H.-C.T."/>
            <person name="Winkler M.E."/>
        </authorList>
    </citation>
    <scope>NUCLEOTIDE SEQUENCE</scope>
</reference>
<evidence type="ECO:0000313" key="1">
    <source>
        <dbReference type="EMBL" id="SVE55767.1"/>
    </source>
</evidence>